<dbReference type="InterPro" id="IPR001602">
    <property type="entry name" value="UPF0047_YjbQ-like"/>
</dbReference>
<dbReference type="STRING" id="1555112.LIP_1484"/>
<keyword evidence="2" id="KW-1185">Reference proteome</keyword>
<proteinExistence type="predicted"/>
<name>A0A0K2SJP3_LIMPI</name>
<dbReference type="RefSeq" id="WP_068136047.1">
    <property type="nucleotide sequence ID" value="NZ_AP014924.1"/>
</dbReference>
<dbReference type="EMBL" id="AP014924">
    <property type="protein sequence ID" value="BAS27333.1"/>
    <property type="molecule type" value="Genomic_DNA"/>
</dbReference>
<accession>A0A0K2SJP3</accession>
<dbReference type="Proteomes" id="UP000065807">
    <property type="component" value="Chromosome"/>
</dbReference>
<dbReference type="SUPFAM" id="SSF111038">
    <property type="entry name" value="YjbQ-like"/>
    <property type="match status" value="1"/>
</dbReference>
<evidence type="ECO:0000313" key="1">
    <source>
        <dbReference type="EMBL" id="BAS27333.1"/>
    </source>
</evidence>
<evidence type="ECO:0008006" key="3">
    <source>
        <dbReference type="Google" id="ProtNLM"/>
    </source>
</evidence>
<dbReference type="PATRIC" id="fig|1555112.3.peg.1519"/>
<gene>
    <name evidence="1" type="ORF">LIP_1484</name>
</gene>
<dbReference type="NCBIfam" id="TIGR00149">
    <property type="entry name" value="TIGR00149_YjbQ"/>
    <property type="match status" value="1"/>
</dbReference>
<dbReference type="PIRSF" id="PIRSF004681">
    <property type="entry name" value="UCP004681"/>
    <property type="match status" value="1"/>
</dbReference>
<dbReference type="InterPro" id="IPR035917">
    <property type="entry name" value="YjbQ-like_sf"/>
</dbReference>
<dbReference type="KEGG" id="lpil:LIP_1484"/>
<protein>
    <recommendedName>
        <fullName evidence="3">Secondary thiamine-phosphate synthase enzyme</fullName>
    </recommendedName>
</protein>
<dbReference type="Gene3D" id="2.60.120.460">
    <property type="entry name" value="YjbQ-like"/>
    <property type="match status" value="1"/>
</dbReference>
<reference evidence="2" key="2">
    <citation type="journal article" date="2016" name="Int. J. Syst. Evol. Microbiol.">
        <title>Complete genome sequence and cell structure of Limnochorda pilosa, a Gram-negative spore-former within the phylum Firmicutes.</title>
        <authorList>
            <person name="Watanabe M."/>
            <person name="Kojima H."/>
            <person name="Fukui M."/>
        </authorList>
    </citation>
    <scope>NUCLEOTIDE SEQUENCE [LARGE SCALE GENOMIC DNA]</scope>
    <source>
        <strain evidence="2">HC45</strain>
    </source>
</reference>
<dbReference type="PANTHER" id="PTHR30615">
    <property type="entry name" value="UNCHARACTERIZED PROTEIN YJBQ-RELATED"/>
    <property type="match status" value="1"/>
</dbReference>
<dbReference type="OrthoDB" id="9801725at2"/>
<sequence>MKSHTEYLTFNTRKRQEIIDITDRVQGALEKSGVREGMVLVSAMHITASVFVNDHESGLWQDILDWLEGHVAPWDHHPSRGDDYLHNRTGEDNGAAHLRSLTLGHEVIVPVTEGRLDFGPWQRVFYGEWDGQRKKRVIIKVLGE</sequence>
<dbReference type="Pfam" id="PF01894">
    <property type="entry name" value="YjbQ"/>
    <property type="match status" value="1"/>
</dbReference>
<dbReference type="AlphaFoldDB" id="A0A0K2SJP3"/>
<evidence type="ECO:0000313" key="2">
    <source>
        <dbReference type="Proteomes" id="UP000065807"/>
    </source>
</evidence>
<dbReference type="PANTHER" id="PTHR30615:SF2">
    <property type="entry name" value="YJBQ FAMILY PROTEIN"/>
    <property type="match status" value="1"/>
</dbReference>
<reference evidence="2" key="1">
    <citation type="submission" date="2015-07" db="EMBL/GenBank/DDBJ databases">
        <title>Complete genome sequence and phylogenetic analysis of Limnochorda pilosa.</title>
        <authorList>
            <person name="Watanabe M."/>
            <person name="Kojima H."/>
            <person name="Fukui M."/>
        </authorList>
    </citation>
    <scope>NUCLEOTIDE SEQUENCE [LARGE SCALE GENOMIC DNA]</scope>
    <source>
        <strain evidence="2">HC45</strain>
    </source>
</reference>
<organism evidence="1 2">
    <name type="scientific">Limnochorda pilosa</name>
    <dbReference type="NCBI Taxonomy" id="1555112"/>
    <lineage>
        <taxon>Bacteria</taxon>
        <taxon>Bacillati</taxon>
        <taxon>Bacillota</taxon>
        <taxon>Limnochordia</taxon>
        <taxon>Limnochordales</taxon>
        <taxon>Limnochordaceae</taxon>
        <taxon>Limnochorda</taxon>
    </lineage>
</organism>